<organism evidence="1 2">
    <name type="scientific">Paramecium tetraurelia</name>
    <dbReference type="NCBI Taxonomy" id="5888"/>
    <lineage>
        <taxon>Eukaryota</taxon>
        <taxon>Sar</taxon>
        <taxon>Alveolata</taxon>
        <taxon>Ciliophora</taxon>
        <taxon>Intramacronucleata</taxon>
        <taxon>Oligohymenophorea</taxon>
        <taxon>Peniculida</taxon>
        <taxon>Parameciidae</taxon>
        <taxon>Paramecium</taxon>
    </lineage>
</organism>
<dbReference type="EMBL" id="CT868599">
    <property type="protein sequence ID" value="CAK87023.1"/>
    <property type="molecule type" value="Genomic_DNA"/>
</dbReference>
<evidence type="ECO:0000313" key="1">
    <source>
        <dbReference type="EMBL" id="CAK87023.1"/>
    </source>
</evidence>
<keyword evidence="2" id="KW-1185">Reference proteome</keyword>
<gene>
    <name evidence="1" type="ORF">GSPATT00039787001</name>
</gene>
<dbReference type="RefSeq" id="XP_001454420.1">
    <property type="nucleotide sequence ID" value="XM_001454383.1"/>
</dbReference>
<proteinExistence type="predicted"/>
<dbReference type="OMA" id="PCQINDY"/>
<dbReference type="AlphaFoldDB" id="A0DVF6"/>
<dbReference type="KEGG" id="ptm:GSPATT00039787001"/>
<dbReference type="GeneID" id="5040206"/>
<dbReference type="Proteomes" id="UP000000600">
    <property type="component" value="Unassembled WGS sequence"/>
</dbReference>
<evidence type="ECO:0008006" key="3">
    <source>
        <dbReference type="Google" id="ProtNLM"/>
    </source>
</evidence>
<protein>
    <recommendedName>
        <fullName evidence="3">B box-type domain-containing protein</fullName>
    </recommendedName>
</protein>
<dbReference type="OrthoDB" id="304943at2759"/>
<dbReference type="InParanoid" id="A0DVF6"/>
<name>A0DVF6_PARTE</name>
<accession>A0DVF6</accession>
<sequence>MIKQASLKLQCQEDNHKEEIDFICYHEFCIGFRLNCFECFKQGIHHTHSDDVKKVNSLISFIENKNKECDNLIDDLNKYVESLNQQFSQLIKGIKNKYQLARESLQNLNPCQINDYLNSTIKLTEYK</sequence>
<reference evidence="1 2" key="1">
    <citation type="journal article" date="2006" name="Nature">
        <title>Global trends of whole-genome duplications revealed by the ciliate Paramecium tetraurelia.</title>
        <authorList>
            <consortium name="Genoscope"/>
            <person name="Aury J.-M."/>
            <person name="Jaillon O."/>
            <person name="Duret L."/>
            <person name="Noel B."/>
            <person name="Jubin C."/>
            <person name="Porcel B.M."/>
            <person name="Segurens B."/>
            <person name="Daubin V."/>
            <person name="Anthouard V."/>
            <person name="Aiach N."/>
            <person name="Arnaiz O."/>
            <person name="Billaut A."/>
            <person name="Beisson J."/>
            <person name="Blanc I."/>
            <person name="Bouhouche K."/>
            <person name="Camara F."/>
            <person name="Duharcourt S."/>
            <person name="Guigo R."/>
            <person name="Gogendeau D."/>
            <person name="Katinka M."/>
            <person name="Keller A.-M."/>
            <person name="Kissmehl R."/>
            <person name="Klotz C."/>
            <person name="Koll F."/>
            <person name="Le Moue A."/>
            <person name="Lepere C."/>
            <person name="Malinsky S."/>
            <person name="Nowacki M."/>
            <person name="Nowak J.K."/>
            <person name="Plattner H."/>
            <person name="Poulain J."/>
            <person name="Ruiz F."/>
            <person name="Serrano V."/>
            <person name="Zagulski M."/>
            <person name="Dessen P."/>
            <person name="Betermier M."/>
            <person name="Weissenbach J."/>
            <person name="Scarpelli C."/>
            <person name="Schachter V."/>
            <person name="Sperling L."/>
            <person name="Meyer E."/>
            <person name="Cohen J."/>
            <person name="Wincker P."/>
        </authorList>
    </citation>
    <scope>NUCLEOTIDE SEQUENCE [LARGE SCALE GENOMIC DNA]</scope>
    <source>
        <strain evidence="1 2">Stock d4-2</strain>
    </source>
</reference>
<dbReference type="HOGENOM" id="CLU_1974837_0_0_1"/>
<evidence type="ECO:0000313" key="2">
    <source>
        <dbReference type="Proteomes" id="UP000000600"/>
    </source>
</evidence>